<sequence>MSFLKKIALLASGLGYFLNQSPLSAEDHLRGTRPNIVFFLADDQSFPDHAINGNSKVPAPATLAFSKQALVFDRAYTGQAVCAPSRSMLYSGLYPIRNGCFLNHYSLRSGVKTIAAYLRELDYQVILAGKSHVNPRSQFPWSEHMNPVRESGLPRPVIPLAEMDRFIANSGDQPFCMIVASEYPHGPYIKDTPFTASDIQMPPYLPSTKGNLKRATQYYASIAQKEKEFQAVLDLLKQHKRESDTLVLYADDHGADMGKFSVSDRGLRVAFMARWPGKIQTGRTAALTSFADFVPTAIELAGGTVPENLDGKSLLPVLSGRTSKHHDYVYGVSHNQGIQRRSVFPQRSVHDGRYHYVRNFNSMERIERERAAGKAINYFLERGAKEHGLPEEQLFDTQADPFEFKNLAENPLLAETKARLEAALFAWMEQQNDHLSEDGAITLFAVKKHSLNQTEEQFNYVVPEQHSGPIAGLVDPHASTQPNP</sequence>
<evidence type="ECO:0000256" key="1">
    <source>
        <dbReference type="ARBA" id="ARBA00008779"/>
    </source>
</evidence>
<evidence type="ECO:0000313" key="4">
    <source>
        <dbReference type="EMBL" id="ADI16748.1"/>
    </source>
</evidence>
<reference evidence="4" key="1">
    <citation type="journal article" date="2011" name="Environ. Microbiol.">
        <title>Time-series analyses of Monterey Bay coastal microbial picoplankton using a 'genome proxy' microarray.</title>
        <authorList>
            <person name="Rich V.I."/>
            <person name="Pham V.D."/>
            <person name="Eppley J."/>
            <person name="Shi Y."/>
            <person name="DeLong E.F."/>
        </authorList>
    </citation>
    <scope>NUCLEOTIDE SEQUENCE</scope>
</reference>
<organism evidence="4">
    <name type="scientific">uncultured Verrucomicrobiales bacterium HF0010_05E02</name>
    <dbReference type="NCBI Taxonomy" id="710995"/>
    <lineage>
        <taxon>Bacteria</taxon>
        <taxon>Pseudomonadati</taxon>
        <taxon>Verrucomicrobiota</taxon>
        <taxon>Verrucomicrobiia</taxon>
        <taxon>Verrucomicrobiales</taxon>
        <taxon>environmental samples</taxon>
    </lineage>
</organism>
<dbReference type="Pfam" id="PF00884">
    <property type="entry name" value="Sulfatase"/>
    <property type="match status" value="1"/>
</dbReference>
<feature type="domain" description="Sulfatase N-terminal" evidence="3">
    <location>
        <begin position="34"/>
        <end position="302"/>
    </location>
</feature>
<dbReference type="CDD" id="cd16027">
    <property type="entry name" value="SGSH"/>
    <property type="match status" value="1"/>
</dbReference>
<dbReference type="SUPFAM" id="SSF53649">
    <property type="entry name" value="Alkaline phosphatase-like"/>
    <property type="match status" value="1"/>
</dbReference>
<protein>
    <submittedName>
        <fullName evidence="4">Arylsulfatase a and related enzymes</fullName>
    </submittedName>
</protein>
<dbReference type="InterPro" id="IPR000917">
    <property type="entry name" value="Sulfatase_N"/>
</dbReference>
<keyword evidence="2" id="KW-0378">Hydrolase</keyword>
<dbReference type="PANTHER" id="PTHR42693:SF53">
    <property type="entry name" value="ENDO-4-O-SULFATASE"/>
    <property type="match status" value="1"/>
</dbReference>
<dbReference type="EMBL" id="GU474845">
    <property type="protein sequence ID" value="ADI16748.1"/>
    <property type="molecule type" value="Genomic_DNA"/>
</dbReference>
<dbReference type="AlphaFoldDB" id="E0XQQ7"/>
<dbReference type="PANTHER" id="PTHR42693">
    <property type="entry name" value="ARYLSULFATASE FAMILY MEMBER"/>
    <property type="match status" value="1"/>
</dbReference>
<evidence type="ECO:0000259" key="3">
    <source>
        <dbReference type="Pfam" id="PF00884"/>
    </source>
</evidence>
<dbReference type="Gene3D" id="3.40.720.10">
    <property type="entry name" value="Alkaline Phosphatase, subunit A"/>
    <property type="match status" value="1"/>
</dbReference>
<name>E0XQQ7_9BACT</name>
<evidence type="ECO:0000256" key="2">
    <source>
        <dbReference type="ARBA" id="ARBA00022801"/>
    </source>
</evidence>
<dbReference type="InterPro" id="IPR050738">
    <property type="entry name" value="Sulfatase"/>
</dbReference>
<dbReference type="GO" id="GO:0004065">
    <property type="term" value="F:arylsulfatase activity"/>
    <property type="evidence" value="ECO:0007669"/>
    <property type="project" value="TreeGrafter"/>
</dbReference>
<comment type="similarity">
    <text evidence="1">Belongs to the sulfatase family.</text>
</comment>
<accession>E0XQQ7</accession>
<proteinExistence type="inferred from homology"/>
<dbReference type="InterPro" id="IPR017850">
    <property type="entry name" value="Alkaline_phosphatase_core_sf"/>
</dbReference>